<protein>
    <submittedName>
        <fullName evidence="2">Uncharacterized protein</fullName>
    </submittedName>
</protein>
<dbReference type="Proteomes" id="UP000327493">
    <property type="component" value="Chromosome 18"/>
</dbReference>
<feature type="compositionally biased region" description="Basic and acidic residues" evidence="1">
    <location>
        <begin position="26"/>
        <end position="35"/>
    </location>
</feature>
<comment type="caution">
    <text evidence="2">The sequence shown here is derived from an EMBL/GenBank/DDBJ whole genome shotgun (WGS) entry which is preliminary data.</text>
</comment>
<keyword evidence="3" id="KW-1185">Reference proteome</keyword>
<sequence>MVWRRQIPDAPPGFISIRKPQQTLDGHGDQARGGREGVQGRGELVIPVLVEDPIDIPSVSTRSPFIPLPPTLHPVLTIIETTKESLAMATEAGDDVQSGSTRQCSVTAQQDVIL</sequence>
<organism evidence="2 3">
    <name type="scientific">Etheostoma spectabile</name>
    <name type="common">orangethroat darter</name>
    <dbReference type="NCBI Taxonomy" id="54343"/>
    <lineage>
        <taxon>Eukaryota</taxon>
        <taxon>Metazoa</taxon>
        <taxon>Chordata</taxon>
        <taxon>Craniata</taxon>
        <taxon>Vertebrata</taxon>
        <taxon>Euteleostomi</taxon>
        <taxon>Actinopterygii</taxon>
        <taxon>Neopterygii</taxon>
        <taxon>Teleostei</taxon>
        <taxon>Neoteleostei</taxon>
        <taxon>Acanthomorphata</taxon>
        <taxon>Eupercaria</taxon>
        <taxon>Perciformes</taxon>
        <taxon>Percoidei</taxon>
        <taxon>Percidae</taxon>
        <taxon>Etheostomatinae</taxon>
        <taxon>Etheostoma</taxon>
    </lineage>
</organism>
<evidence type="ECO:0000313" key="3">
    <source>
        <dbReference type="Proteomes" id="UP000327493"/>
    </source>
</evidence>
<dbReference type="EMBL" id="VOFY01000018">
    <property type="protein sequence ID" value="KAA8583323.1"/>
    <property type="molecule type" value="Genomic_DNA"/>
</dbReference>
<proteinExistence type="predicted"/>
<accession>A0A5J5CR66</accession>
<evidence type="ECO:0000256" key="1">
    <source>
        <dbReference type="SAM" id="MobiDB-lite"/>
    </source>
</evidence>
<dbReference type="AlphaFoldDB" id="A0A5J5CR66"/>
<feature type="region of interest" description="Disordered" evidence="1">
    <location>
        <begin position="1"/>
        <end position="38"/>
    </location>
</feature>
<reference evidence="2 3" key="1">
    <citation type="submission" date="2019-08" db="EMBL/GenBank/DDBJ databases">
        <title>A chromosome-level genome assembly, high-density linkage maps, and genome scans reveal the genomic architecture of hybrid incompatibilities underlying speciation via character displacement in darters (Percidae: Etheostominae).</title>
        <authorList>
            <person name="Moran R.L."/>
            <person name="Catchen J.M."/>
            <person name="Fuller R.C."/>
        </authorList>
    </citation>
    <scope>NUCLEOTIDE SEQUENCE [LARGE SCALE GENOMIC DNA]</scope>
    <source>
        <strain evidence="2">EspeVRDwgs_2016</strain>
        <tissue evidence="2">Muscle</tissue>
    </source>
</reference>
<name>A0A5J5CR66_9PERO</name>
<evidence type="ECO:0000313" key="2">
    <source>
        <dbReference type="EMBL" id="KAA8583323.1"/>
    </source>
</evidence>
<gene>
    <name evidence="2" type="ORF">FQN60_015869</name>
</gene>